<reference evidence="2" key="1">
    <citation type="journal article" date="2023" name="Mol. Ecol. Resour.">
        <title>Chromosome-level genome assembly of a triploid poplar Populus alba 'Berolinensis'.</title>
        <authorList>
            <person name="Chen S."/>
            <person name="Yu Y."/>
            <person name="Wang X."/>
            <person name="Wang S."/>
            <person name="Zhang T."/>
            <person name="Zhou Y."/>
            <person name="He R."/>
            <person name="Meng N."/>
            <person name="Wang Y."/>
            <person name="Liu W."/>
            <person name="Liu Z."/>
            <person name="Liu J."/>
            <person name="Guo Q."/>
            <person name="Huang H."/>
            <person name="Sederoff R.R."/>
            <person name="Wang G."/>
            <person name="Qu G."/>
            <person name="Chen S."/>
        </authorList>
    </citation>
    <scope>NUCLEOTIDE SEQUENCE</scope>
    <source>
        <strain evidence="2">SC-2020</strain>
    </source>
</reference>
<sequence>MGTLGRRGRRSRQQLQQDLTRPRQQLRRQKRNFSGYQIGQEPVPEQVFKINCRALSVA</sequence>
<keyword evidence="3" id="KW-1185">Reference proteome</keyword>
<evidence type="ECO:0000313" key="3">
    <source>
        <dbReference type="Proteomes" id="UP001164929"/>
    </source>
</evidence>
<accession>A0AAD6WDC8</accession>
<dbReference type="Proteomes" id="UP001164929">
    <property type="component" value="Chromosome 2"/>
</dbReference>
<comment type="caution">
    <text evidence="2">The sequence shown here is derived from an EMBL/GenBank/DDBJ whole genome shotgun (WGS) entry which is preliminary data.</text>
</comment>
<protein>
    <submittedName>
        <fullName evidence="2">Uncharacterized protein</fullName>
    </submittedName>
</protein>
<proteinExistence type="predicted"/>
<feature type="compositionally biased region" description="Basic residues" evidence="1">
    <location>
        <begin position="1"/>
        <end position="12"/>
    </location>
</feature>
<dbReference type="AlphaFoldDB" id="A0AAD6WDC8"/>
<name>A0AAD6WDC8_9ROSI</name>
<evidence type="ECO:0000313" key="2">
    <source>
        <dbReference type="EMBL" id="KAJ7008600.1"/>
    </source>
</evidence>
<organism evidence="2 3">
    <name type="scientific">Populus alba x Populus x berolinensis</name>
    <dbReference type="NCBI Taxonomy" id="444605"/>
    <lineage>
        <taxon>Eukaryota</taxon>
        <taxon>Viridiplantae</taxon>
        <taxon>Streptophyta</taxon>
        <taxon>Embryophyta</taxon>
        <taxon>Tracheophyta</taxon>
        <taxon>Spermatophyta</taxon>
        <taxon>Magnoliopsida</taxon>
        <taxon>eudicotyledons</taxon>
        <taxon>Gunneridae</taxon>
        <taxon>Pentapetalae</taxon>
        <taxon>rosids</taxon>
        <taxon>fabids</taxon>
        <taxon>Malpighiales</taxon>
        <taxon>Salicaceae</taxon>
        <taxon>Saliceae</taxon>
        <taxon>Populus</taxon>
    </lineage>
</organism>
<dbReference type="EMBL" id="JAQIZT010000002">
    <property type="protein sequence ID" value="KAJ7008600.1"/>
    <property type="molecule type" value="Genomic_DNA"/>
</dbReference>
<gene>
    <name evidence="2" type="ORF">NC653_007308</name>
</gene>
<feature type="region of interest" description="Disordered" evidence="1">
    <location>
        <begin position="1"/>
        <end position="38"/>
    </location>
</feature>
<evidence type="ECO:0000256" key="1">
    <source>
        <dbReference type="SAM" id="MobiDB-lite"/>
    </source>
</evidence>